<dbReference type="VEuPathDB" id="VectorBase:GBRI022325"/>
<keyword evidence="3" id="KW-1185">Reference proteome</keyword>
<evidence type="ECO:0000313" key="3">
    <source>
        <dbReference type="Proteomes" id="UP000091820"/>
    </source>
</evidence>
<keyword evidence="1" id="KW-0732">Signal</keyword>
<proteinExistence type="predicted"/>
<accession>A0A1A9WJU7</accession>
<sequence>MSFRCFVNTYYLVTLCWCFNETTTVFSSTSCSRSHYRHVTLSLVDRPSDMLDLHRVTPAPACSDNDIHYRCRQNQNSCGYLTQSAFDVVAAAVPVVNKGLTPPPPPPPPAPPTAPLPPLPLHLLLKNISHALCTGGMAEISKVKKK</sequence>
<feature type="signal peptide" evidence="1">
    <location>
        <begin position="1"/>
        <end position="18"/>
    </location>
</feature>
<protein>
    <submittedName>
        <fullName evidence="2">Uncharacterized protein</fullName>
    </submittedName>
</protein>
<reference evidence="2" key="2">
    <citation type="submission" date="2020-05" db="UniProtKB">
        <authorList>
            <consortium name="EnsemblMetazoa"/>
        </authorList>
    </citation>
    <scope>IDENTIFICATION</scope>
    <source>
        <strain evidence="2">IAEA</strain>
    </source>
</reference>
<dbReference type="EnsemblMetazoa" id="GBRI022325-RA">
    <property type="protein sequence ID" value="GBRI022325-PA"/>
    <property type="gene ID" value="GBRI022325"/>
</dbReference>
<dbReference type="PRINTS" id="PR00049">
    <property type="entry name" value="WILMSTUMOUR"/>
</dbReference>
<feature type="chain" id="PRO_5008400422" evidence="1">
    <location>
        <begin position="19"/>
        <end position="146"/>
    </location>
</feature>
<evidence type="ECO:0000256" key="1">
    <source>
        <dbReference type="SAM" id="SignalP"/>
    </source>
</evidence>
<dbReference type="AlphaFoldDB" id="A0A1A9WJU7"/>
<organism evidence="2 3">
    <name type="scientific">Glossina brevipalpis</name>
    <dbReference type="NCBI Taxonomy" id="37001"/>
    <lineage>
        <taxon>Eukaryota</taxon>
        <taxon>Metazoa</taxon>
        <taxon>Ecdysozoa</taxon>
        <taxon>Arthropoda</taxon>
        <taxon>Hexapoda</taxon>
        <taxon>Insecta</taxon>
        <taxon>Pterygota</taxon>
        <taxon>Neoptera</taxon>
        <taxon>Endopterygota</taxon>
        <taxon>Diptera</taxon>
        <taxon>Brachycera</taxon>
        <taxon>Muscomorpha</taxon>
        <taxon>Hippoboscoidea</taxon>
        <taxon>Glossinidae</taxon>
        <taxon>Glossina</taxon>
    </lineage>
</organism>
<reference evidence="3" key="1">
    <citation type="submission" date="2014-03" db="EMBL/GenBank/DDBJ databases">
        <authorList>
            <person name="Aksoy S."/>
            <person name="Warren W."/>
            <person name="Wilson R.K."/>
        </authorList>
    </citation>
    <scope>NUCLEOTIDE SEQUENCE [LARGE SCALE GENOMIC DNA]</scope>
    <source>
        <strain evidence="3">IAEA</strain>
    </source>
</reference>
<evidence type="ECO:0000313" key="2">
    <source>
        <dbReference type="EnsemblMetazoa" id="GBRI022325-PA"/>
    </source>
</evidence>
<name>A0A1A9WJU7_9MUSC</name>
<dbReference type="Proteomes" id="UP000091820">
    <property type="component" value="Unassembled WGS sequence"/>
</dbReference>